<dbReference type="SUPFAM" id="SSF51261">
    <property type="entry name" value="Duplicated hybrid motif"/>
    <property type="match status" value="1"/>
</dbReference>
<dbReference type="Gene3D" id="2.70.70.10">
    <property type="entry name" value="Glucose Permease (Domain IIA)"/>
    <property type="match status" value="1"/>
</dbReference>
<dbReference type="Proteomes" id="UP000609323">
    <property type="component" value="Unassembled WGS sequence"/>
</dbReference>
<dbReference type="InterPro" id="IPR018392">
    <property type="entry name" value="LysM"/>
</dbReference>
<dbReference type="InterPro" id="IPR036779">
    <property type="entry name" value="LysM_dom_sf"/>
</dbReference>
<dbReference type="PROSITE" id="PS51782">
    <property type="entry name" value="LYSM"/>
    <property type="match status" value="1"/>
</dbReference>
<dbReference type="InterPro" id="IPR016047">
    <property type="entry name" value="M23ase_b-sheet_dom"/>
</dbReference>
<dbReference type="Pfam" id="PF01551">
    <property type="entry name" value="Peptidase_M23"/>
    <property type="match status" value="1"/>
</dbReference>
<evidence type="ECO:0000259" key="4">
    <source>
        <dbReference type="PROSITE" id="PS51782"/>
    </source>
</evidence>
<keyword evidence="2" id="KW-0472">Membrane</keyword>
<dbReference type="PANTHER" id="PTHR21666">
    <property type="entry name" value="PEPTIDASE-RELATED"/>
    <property type="match status" value="1"/>
</dbReference>
<keyword evidence="1" id="KW-0732">Signal</keyword>
<feature type="domain" description="G5" evidence="3">
    <location>
        <begin position="298"/>
        <end position="379"/>
    </location>
</feature>
<proteinExistence type="predicted"/>
<feature type="transmembrane region" description="Helical" evidence="2">
    <location>
        <begin position="27"/>
        <end position="48"/>
    </location>
</feature>
<gene>
    <name evidence="5" type="ORF">GCM10010917_35320</name>
</gene>
<dbReference type="InterPro" id="IPR011055">
    <property type="entry name" value="Dup_hybrid_motif"/>
</dbReference>
<name>A0ABQ1GNM2_9BACL</name>
<evidence type="ECO:0000313" key="5">
    <source>
        <dbReference type="EMBL" id="GGA46996.1"/>
    </source>
</evidence>
<dbReference type="InterPro" id="IPR050570">
    <property type="entry name" value="Cell_wall_metabolism_enzyme"/>
</dbReference>
<dbReference type="InterPro" id="IPR011098">
    <property type="entry name" value="G5_dom"/>
</dbReference>
<dbReference type="SMART" id="SM01208">
    <property type="entry name" value="G5"/>
    <property type="match status" value="1"/>
</dbReference>
<accession>A0ABQ1GNM2</accession>
<comment type="caution">
    <text evidence="5">The sequence shown here is derived from an EMBL/GenBank/DDBJ whole genome shotgun (WGS) entry which is preliminary data.</text>
</comment>
<keyword evidence="6" id="KW-1185">Reference proteome</keyword>
<keyword evidence="2" id="KW-1133">Transmembrane helix</keyword>
<reference evidence="6" key="1">
    <citation type="journal article" date="2019" name="Int. J. Syst. Evol. Microbiol.">
        <title>The Global Catalogue of Microorganisms (GCM) 10K type strain sequencing project: providing services to taxonomists for standard genome sequencing and annotation.</title>
        <authorList>
            <consortium name="The Broad Institute Genomics Platform"/>
            <consortium name="The Broad Institute Genome Sequencing Center for Infectious Disease"/>
            <person name="Wu L."/>
            <person name="Ma J."/>
        </authorList>
    </citation>
    <scope>NUCLEOTIDE SEQUENCE [LARGE SCALE GENOMIC DNA]</scope>
    <source>
        <strain evidence="6">CGMCC 1.15044</strain>
    </source>
</reference>
<dbReference type="Gene3D" id="2.20.230.10">
    <property type="entry name" value="Resuscitation-promoting factor rpfb"/>
    <property type="match status" value="1"/>
</dbReference>
<evidence type="ECO:0000313" key="6">
    <source>
        <dbReference type="Proteomes" id="UP000609323"/>
    </source>
</evidence>
<evidence type="ECO:0000256" key="2">
    <source>
        <dbReference type="SAM" id="Phobius"/>
    </source>
</evidence>
<dbReference type="Gene3D" id="3.10.350.10">
    <property type="entry name" value="LysM domain"/>
    <property type="match status" value="1"/>
</dbReference>
<dbReference type="RefSeq" id="WP_094094783.1">
    <property type="nucleotide sequence ID" value="NZ_BMHF01000015.1"/>
</dbReference>
<dbReference type="Pfam" id="PF01476">
    <property type="entry name" value="LysM"/>
    <property type="match status" value="1"/>
</dbReference>
<protein>
    <submittedName>
        <fullName evidence="5">Metalloendopeptidase</fullName>
    </submittedName>
</protein>
<keyword evidence="2" id="KW-0812">Transmembrane</keyword>
<dbReference type="SUPFAM" id="SSF54106">
    <property type="entry name" value="LysM domain"/>
    <property type="match status" value="1"/>
</dbReference>
<dbReference type="CDD" id="cd12797">
    <property type="entry name" value="M23_peptidase"/>
    <property type="match status" value="1"/>
</dbReference>
<dbReference type="PANTHER" id="PTHR21666:SF270">
    <property type="entry name" value="MUREIN HYDROLASE ACTIVATOR ENVC"/>
    <property type="match status" value="1"/>
</dbReference>
<sequence>MNDLNQEQVQKDQAQPGLMKFLKSRKVILSAGTVLLAGGIFLAGHQYVEANKVPYYHVYYNGQEIGGIKNTSQLEQAYKERQAELDKQYPDANIVLRTDSVTTELQKEYKADVDSKATLDKLEELLPYHAEGVEIKIGGETVAVVKDEAAAAEVLNEVSSKYVPGSAPVSTDSIKLTRLSASDSAVPTPLAKTKKTAAKTTSSSSVPQVESVKFVEKIEAEPFAGSADQVLSVEEAAKRLLQDKEESVTYKVKEGDTISEIAKRMGTTQKEIFQLNPGLSELKVQIGQELNIKKASHTLTVQSVERTYESVVTEPPVETRTNSKLAEGKTVIASPGAHGSKIMNYEVVKENGKVVSKQFIGQTVTKATSPKIIVKGTMKIVKASAKKTSASSSSSMFAWPISSPTITSPFGTRWGEMHKGTDMISSNYTIHAAADGKVTFTGVKTGYGNCIVIKHANGYETLYGHLSKISVSTGDNVSQGDKIGIMGSTGHSTGIHLHFEIHKNGELQNPTKYLN</sequence>
<evidence type="ECO:0000256" key="1">
    <source>
        <dbReference type="ARBA" id="ARBA00022729"/>
    </source>
</evidence>
<dbReference type="SMART" id="SM00257">
    <property type="entry name" value="LysM"/>
    <property type="match status" value="1"/>
</dbReference>
<dbReference type="Pfam" id="PF07501">
    <property type="entry name" value="G5"/>
    <property type="match status" value="1"/>
</dbReference>
<feature type="domain" description="LysM" evidence="4">
    <location>
        <begin position="248"/>
        <end position="292"/>
    </location>
</feature>
<dbReference type="CDD" id="cd00118">
    <property type="entry name" value="LysM"/>
    <property type="match status" value="1"/>
</dbReference>
<dbReference type="EMBL" id="BMHF01000015">
    <property type="protein sequence ID" value="GGA46996.1"/>
    <property type="molecule type" value="Genomic_DNA"/>
</dbReference>
<evidence type="ECO:0000259" key="3">
    <source>
        <dbReference type="PROSITE" id="PS51109"/>
    </source>
</evidence>
<dbReference type="PROSITE" id="PS51109">
    <property type="entry name" value="G5"/>
    <property type="match status" value="1"/>
</dbReference>
<organism evidence="5 6">
    <name type="scientific">Paenibacillus physcomitrellae</name>
    <dbReference type="NCBI Taxonomy" id="1619311"/>
    <lineage>
        <taxon>Bacteria</taxon>
        <taxon>Bacillati</taxon>
        <taxon>Bacillota</taxon>
        <taxon>Bacilli</taxon>
        <taxon>Bacillales</taxon>
        <taxon>Paenibacillaceae</taxon>
        <taxon>Paenibacillus</taxon>
    </lineage>
</organism>